<name>A0A1U7M7J6_TISCR</name>
<keyword evidence="1" id="KW-0472">Membrane</keyword>
<evidence type="ECO:0000313" key="3">
    <source>
        <dbReference type="Proteomes" id="UP000186112"/>
    </source>
</evidence>
<feature type="transmembrane region" description="Helical" evidence="1">
    <location>
        <begin position="71"/>
        <end position="91"/>
    </location>
</feature>
<dbReference type="EMBL" id="LTDM01000010">
    <property type="protein sequence ID" value="OLS03282.1"/>
    <property type="molecule type" value="Genomic_DNA"/>
</dbReference>
<reference evidence="2 3" key="1">
    <citation type="submission" date="2016-02" db="EMBL/GenBank/DDBJ databases">
        <title>Genome sequence of Tissierella creatinophila DSM 6911.</title>
        <authorList>
            <person name="Poehlein A."/>
            <person name="Daniel R."/>
        </authorList>
    </citation>
    <scope>NUCLEOTIDE SEQUENCE [LARGE SCALE GENOMIC DNA]</scope>
    <source>
        <strain evidence="2 3">DSM 6911</strain>
    </source>
</reference>
<dbReference type="Proteomes" id="UP000186112">
    <property type="component" value="Unassembled WGS sequence"/>
</dbReference>
<keyword evidence="1" id="KW-1133">Transmembrane helix</keyword>
<keyword evidence="3" id="KW-1185">Reference proteome</keyword>
<feature type="transmembrane region" description="Helical" evidence="1">
    <location>
        <begin position="97"/>
        <end position="119"/>
    </location>
</feature>
<sequence length="123" mass="14196">MALGKPVKKLFLILGIALSIISKILQIGFKSIWGDILILPAATMFVLAILFYWPRYAYYLKQDSTKNIAKVFALFCCLSVLSFQIFTMISFGKKMSIGYIFIFPLLVFTCLSIYFWFYLSKEK</sequence>
<proteinExistence type="predicted"/>
<protein>
    <submittedName>
        <fullName evidence="2">Uncharacterized protein</fullName>
    </submittedName>
</protein>
<feature type="transmembrane region" description="Helical" evidence="1">
    <location>
        <begin position="36"/>
        <end position="59"/>
    </location>
</feature>
<gene>
    <name evidence="2" type="ORF">TICRE_07100</name>
</gene>
<accession>A0A1U7M7J6</accession>
<dbReference type="AlphaFoldDB" id="A0A1U7M7J6"/>
<evidence type="ECO:0000256" key="1">
    <source>
        <dbReference type="SAM" id="Phobius"/>
    </source>
</evidence>
<evidence type="ECO:0000313" key="2">
    <source>
        <dbReference type="EMBL" id="OLS03282.1"/>
    </source>
</evidence>
<organism evidence="2 3">
    <name type="scientific">Tissierella creatinophila DSM 6911</name>
    <dbReference type="NCBI Taxonomy" id="1123403"/>
    <lineage>
        <taxon>Bacteria</taxon>
        <taxon>Bacillati</taxon>
        <taxon>Bacillota</taxon>
        <taxon>Tissierellia</taxon>
        <taxon>Tissierellales</taxon>
        <taxon>Tissierellaceae</taxon>
        <taxon>Tissierella</taxon>
    </lineage>
</organism>
<comment type="caution">
    <text evidence="2">The sequence shown here is derived from an EMBL/GenBank/DDBJ whole genome shotgun (WGS) entry which is preliminary data.</text>
</comment>
<keyword evidence="1" id="KW-0812">Transmembrane</keyword>